<comment type="function">
    <text evidence="8">Component of the cytochrome c oxidase, the last enzyme in the mitochondrial electron transport chain which drives oxidative phosphorylation. The respiratory chain contains 3 multisubunit complexes succinate dehydrogenase (complex II, CII), ubiquinol-cytochrome c oxidoreductase (cytochrome b-c1 complex, complex III, CIII) and cytochrome c oxidase (complex IV, CIV), that cooperate to transfer electrons derived from NADH and succinate to molecular oxygen, creating an electrochemical gradient over the inner membrane that drives transmembrane transport and the ATP synthase. Cytochrome c oxidase is the component of the respiratory chain that catalyzes the reduction of oxygen to water. Electrons originating from reduced cytochrome c in the intermembrane space (IMS) are transferred via the dinuclear copper A center (CU(A)) of subunit 2 and heme A of subunit 1 to the active site in subunit 1, a binuclear center (BNC) formed by heme A3 and copper B (CU(B)). The BNC reduces molecular oxygen to 2 water molecules using 4 electrons from cytochrome c in the IMS and 4 protons from the mitochondrial matrix.</text>
</comment>
<evidence type="ECO:0000256" key="8">
    <source>
        <dbReference type="RuleBase" id="RU003375"/>
    </source>
</evidence>
<evidence type="ECO:0000256" key="9">
    <source>
        <dbReference type="SAM" id="Phobius"/>
    </source>
</evidence>
<keyword evidence="5" id="KW-1278">Translocase</keyword>
<feature type="transmembrane region" description="Helical" evidence="9">
    <location>
        <begin position="49"/>
        <end position="70"/>
    </location>
</feature>
<dbReference type="AlphaFoldDB" id="A0A649UDW4"/>
<dbReference type="GO" id="GO:0006123">
    <property type="term" value="P:mitochondrial electron transport, cytochrome c to oxygen"/>
    <property type="evidence" value="ECO:0007669"/>
    <property type="project" value="TreeGrafter"/>
</dbReference>
<dbReference type="GO" id="GO:0004129">
    <property type="term" value="F:cytochrome-c oxidase activity"/>
    <property type="evidence" value="ECO:0007669"/>
    <property type="project" value="InterPro"/>
</dbReference>
<feature type="transmembrane region" description="Helical" evidence="9">
    <location>
        <begin position="7"/>
        <end position="29"/>
    </location>
</feature>
<dbReference type="EMBL" id="MN072638">
    <property type="protein sequence ID" value="QGI24861.1"/>
    <property type="molecule type" value="Genomic_DNA"/>
</dbReference>
<feature type="transmembrane region" description="Helical" evidence="9">
    <location>
        <begin position="171"/>
        <end position="190"/>
    </location>
</feature>
<feature type="transmembrane region" description="Helical" evidence="9">
    <location>
        <begin position="202"/>
        <end position="231"/>
    </location>
</feature>
<geneLocation type="mitochondrion" evidence="11"/>
<dbReference type="PROSITE" id="PS50253">
    <property type="entry name" value="COX3"/>
    <property type="match status" value="1"/>
</dbReference>
<comment type="similarity">
    <text evidence="2 8">Belongs to the cytochrome c oxidase subunit 3 family.</text>
</comment>
<dbReference type="CDD" id="cd01665">
    <property type="entry name" value="Cyt_c_Oxidase_III"/>
    <property type="match status" value="1"/>
</dbReference>
<dbReference type="PANTHER" id="PTHR11403:SF7">
    <property type="entry name" value="CYTOCHROME C OXIDASE SUBUNIT 3"/>
    <property type="match status" value="1"/>
</dbReference>
<dbReference type="Pfam" id="PF00510">
    <property type="entry name" value="COX3"/>
    <property type="match status" value="1"/>
</dbReference>
<keyword evidence="7 9" id="KW-0472">Membrane</keyword>
<dbReference type="Gene3D" id="1.10.287.70">
    <property type="match status" value="1"/>
</dbReference>
<dbReference type="InterPro" id="IPR024791">
    <property type="entry name" value="Cyt_c/ubiquinol_Oxase_su3"/>
</dbReference>
<accession>A0A649UDW4</accession>
<reference evidence="11" key="1">
    <citation type="submission" date="2019-06" db="EMBL/GenBank/DDBJ databases">
        <title>The complete mitochondrial genome and phylogenetic analysis of Hiatella orientalis.</title>
        <authorList>
            <person name="Wang H."/>
            <person name="Teng M."/>
            <person name="Liu J."/>
            <person name="Pan H."/>
            <person name="Zeng Q."/>
            <person name="Wang S."/>
            <person name="Bao Z."/>
        </authorList>
    </citation>
    <scope>NUCLEOTIDE SEQUENCE</scope>
</reference>
<dbReference type="Gene3D" id="1.20.120.80">
    <property type="entry name" value="Cytochrome c oxidase, subunit III, four-helix bundle"/>
    <property type="match status" value="1"/>
</dbReference>
<dbReference type="InterPro" id="IPR000298">
    <property type="entry name" value="Cyt_c_oxidase-like_su3"/>
</dbReference>
<evidence type="ECO:0000256" key="6">
    <source>
        <dbReference type="ARBA" id="ARBA00022989"/>
    </source>
</evidence>
<dbReference type="InterPro" id="IPR035973">
    <property type="entry name" value="Cyt_c_oxidase_su3-like_sf"/>
</dbReference>
<gene>
    <name evidence="11" type="primary">cox3</name>
</gene>
<keyword evidence="4 8" id="KW-0812">Transmembrane</keyword>
<protein>
    <recommendedName>
        <fullName evidence="3 8">Cytochrome c oxidase subunit 3</fullName>
    </recommendedName>
</protein>
<sequence length="278" mass="32068">MARSGFHVLGLSVWPFTTSVSILGLVYAILCWINEVDIMCGLNMVSSEAFMFCYLFSSVGLLVMSLTLWWSDVIKEGLYLGCHTSLVVRGFRLGMFFFLLSEGAFFFSFFWAFFYYKIGTNSEEMPWPPEGIVVVDFAGIPLLNTVLLVSSGVTVTWALKAAKHYNRDETLKGLFFSIFLGGIFTCFQAKEYYECYFTMMDGIYGSLFFMMTGFHGLHVLIGSLFLTIMFFRCLLGHFKKPFNYFGLEASIWYWHFVDIVWILLYLFVYCWGSLSYFN</sequence>
<dbReference type="GO" id="GO:0005739">
    <property type="term" value="C:mitochondrion"/>
    <property type="evidence" value="ECO:0007669"/>
    <property type="project" value="TreeGrafter"/>
</dbReference>
<keyword evidence="6 9" id="KW-1133">Transmembrane helix</keyword>
<proteinExistence type="inferred from homology"/>
<organism evidence="11">
    <name type="scientific">Hiatella sp. J HML-2015</name>
    <dbReference type="NCBI Taxonomy" id="1638755"/>
    <lineage>
        <taxon>Eukaryota</taxon>
        <taxon>Metazoa</taxon>
        <taxon>Spiralia</taxon>
        <taxon>Lophotrochozoa</taxon>
        <taxon>Mollusca</taxon>
        <taxon>Bivalvia</taxon>
        <taxon>Autobranchia</taxon>
        <taxon>Heteroconchia</taxon>
        <taxon>Euheterodonta</taxon>
        <taxon>Imparidentia</taxon>
        <taxon>Adapedonta</taxon>
        <taxon>Hiatelloidea</taxon>
        <taxon>Hiatellidae</taxon>
        <taxon>Hiatella</taxon>
    </lineage>
</organism>
<dbReference type="PANTHER" id="PTHR11403">
    <property type="entry name" value="CYTOCHROME C OXIDASE SUBUNIT III"/>
    <property type="match status" value="1"/>
</dbReference>
<evidence type="ECO:0000256" key="3">
    <source>
        <dbReference type="ARBA" id="ARBA00015944"/>
    </source>
</evidence>
<keyword evidence="8 11" id="KW-0496">Mitochondrion</keyword>
<evidence type="ECO:0000256" key="5">
    <source>
        <dbReference type="ARBA" id="ARBA00022967"/>
    </source>
</evidence>
<dbReference type="InterPro" id="IPR033945">
    <property type="entry name" value="Cyt_c_oxase_su3_dom"/>
</dbReference>
<evidence type="ECO:0000256" key="1">
    <source>
        <dbReference type="ARBA" id="ARBA00004141"/>
    </source>
</evidence>
<feature type="transmembrane region" description="Helical" evidence="9">
    <location>
        <begin position="134"/>
        <end position="159"/>
    </location>
</feature>
<evidence type="ECO:0000256" key="7">
    <source>
        <dbReference type="ARBA" id="ARBA00023136"/>
    </source>
</evidence>
<dbReference type="SUPFAM" id="SSF81452">
    <property type="entry name" value="Cytochrome c oxidase subunit III-like"/>
    <property type="match status" value="1"/>
</dbReference>
<feature type="domain" description="Heme-copper oxidase subunit III family profile" evidence="10">
    <location>
        <begin position="2"/>
        <end position="273"/>
    </location>
</feature>
<evidence type="ECO:0000256" key="4">
    <source>
        <dbReference type="ARBA" id="ARBA00022692"/>
    </source>
</evidence>
<evidence type="ECO:0000256" key="2">
    <source>
        <dbReference type="ARBA" id="ARBA00010581"/>
    </source>
</evidence>
<evidence type="ECO:0000259" key="10">
    <source>
        <dbReference type="PROSITE" id="PS50253"/>
    </source>
</evidence>
<feature type="transmembrane region" description="Helical" evidence="9">
    <location>
        <begin position="91"/>
        <end position="114"/>
    </location>
</feature>
<dbReference type="GO" id="GO:0016020">
    <property type="term" value="C:membrane"/>
    <property type="evidence" value="ECO:0007669"/>
    <property type="project" value="UniProtKB-SubCell"/>
</dbReference>
<dbReference type="InterPro" id="IPR013833">
    <property type="entry name" value="Cyt_c_oxidase_su3_a-hlx"/>
</dbReference>
<feature type="transmembrane region" description="Helical" evidence="9">
    <location>
        <begin position="252"/>
        <end position="274"/>
    </location>
</feature>
<comment type="subcellular location">
    <subcellularLocation>
        <location evidence="1">Membrane</location>
        <topology evidence="1">Multi-pass membrane protein</topology>
    </subcellularLocation>
</comment>
<name>A0A649UDW4_9BIVA</name>
<evidence type="ECO:0000313" key="11">
    <source>
        <dbReference type="EMBL" id="QGI24861.1"/>
    </source>
</evidence>